<dbReference type="PROSITE" id="PS00237">
    <property type="entry name" value="G_PROTEIN_RECEP_F1_1"/>
    <property type="match status" value="1"/>
</dbReference>
<evidence type="ECO:0000259" key="12">
    <source>
        <dbReference type="PROSITE" id="PS50262"/>
    </source>
</evidence>
<evidence type="ECO:0000313" key="13">
    <source>
        <dbReference type="EMBL" id="CAL1277567.1"/>
    </source>
</evidence>
<evidence type="ECO:0000256" key="9">
    <source>
        <dbReference type="RuleBase" id="RU000688"/>
    </source>
</evidence>
<feature type="transmembrane region" description="Helical" evidence="11">
    <location>
        <begin position="289"/>
        <end position="314"/>
    </location>
</feature>
<evidence type="ECO:0000256" key="3">
    <source>
        <dbReference type="ARBA" id="ARBA00022692"/>
    </source>
</evidence>
<comment type="subcellular location">
    <subcellularLocation>
        <location evidence="1">Membrane</location>
        <topology evidence="1">Multi-pass membrane protein</topology>
    </subcellularLocation>
</comment>
<keyword evidence="5 9" id="KW-0297">G-protein coupled receptor</keyword>
<dbReference type="PANTHER" id="PTHR45695:SF15">
    <property type="entry name" value="OPSIN RH2"/>
    <property type="match status" value="1"/>
</dbReference>
<dbReference type="InterPro" id="IPR000276">
    <property type="entry name" value="GPCR_Rhodpsn"/>
</dbReference>
<dbReference type="Proteomes" id="UP001497382">
    <property type="component" value="Unassembled WGS sequence"/>
</dbReference>
<evidence type="ECO:0000256" key="7">
    <source>
        <dbReference type="ARBA" id="ARBA00023170"/>
    </source>
</evidence>
<dbReference type="PRINTS" id="PR00237">
    <property type="entry name" value="GPCRRHODOPSN"/>
</dbReference>
<feature type="region of interest" description="Disordered" evidence="10">
    <location>
        <begin position="387"/>
        <end position="416"/>
    </location>
</feature>
<evidence type="ECO:0000256" key="1">
    <source>
        <dbReference type="ARBA" id="ARBA00004141"/>
    </source>
</evidence>
<evidence type="ECO:0000256" key="8">
    <source>
        <dbReference type="ARBA" id="ARBA00023224"/>
    </source>
</evidence>
<keyword evidence="8 9" id="KW-0807">Transducer</keyword>
<evidence type="ECO:0000256" key="11">
    <source>
        <dbReference type="SAM" id="Phobius"/>
    </source>
</evidence>
<evidence type="ECO:0000313" key="14">
    <source>
        <dbReference type="Proteomes" id="UP001497382"/>
    </source>
</evidence>
<keyword evidence="7 9" id="KW-0675">Receptor</keyword>
<dbReference type="SUPFAM" id="SSF81321">
    <property type="entry name" value="Family A G protein-coupled receptor-like"/>
    <property type="match status" value="1"/>
</dbReference>
<accession>A0AAV2A0T7</accession>
<evidence type="ECO:0000256" key="4">
    <source>
        <dbReference type="ARBA" id="ARBA00022989"/>
    </source>
</evidence>
<reference evidence="13 14" key="1">
    <citation type="submission" date="2024-04" db="EMBL/GenBank/DDBJ databases">
        <authorList>
            <person name="Rising A."/>
            <person name="Reimegard J."/>
            <person name="Sonavane S."/>
            <person name="Akerstrom W."/>
            <person name="Nylinder S."/>
            <person name="Hedman E."/>
            <person name="Kallberg Y."/>
        </authorList>
    </citation>
    <scope>NUCLEOTIDE SEQUENCE [LARGE SCALE GENOMIC DNA]</scope>
</reference>
<evidence type="ECO:0000256" key="6">
    <source>
        <dbReference type="ARBA" id="ARBA00023136"/>
    </source>
</evidence>
<evidence type="ECO:0000256" key="5">
    <source>
        <dbReference type="ARBA" id="ARBA00023040"/>
    </source>
</evidence>
<comment type="caution">
    <text evidence="13">The sequence shown here is derived from an EMBL/GenBank/DDBJ whole genome shotgun (WGS) entry which is preliminary data.</text>
</comment>
<organism evidence="13 14">
    <name type="scientific">Larinioides sclopetarius</name>
    <dbReference type="NCBI Taxonomy" id="280406"/>
    <lineage>
        <taxon>Eukaryota</taxon>
        <taxon>Metazoa</taxon>
        <taxon>Ecdysozoa</taxon>
        <taxon>Arthropoda</taxon>
        <taxon>Chelicerata</taxon>
        <taxon>Arachnida</taxon>
        <taxon>Araneae</taxon>
        <taxon>Araneomorphae</taxon>
        <taxon>Entelegynae</taxon>
        <taxon>Araneoidea</taxon>
        <taxon>Araneidae</taxon>
        <taxon>Larinioides</taxon>
    </lineage>
</organism>
<keyword evidence="4 11" id="KW-1133">Transmembrane helix</keyword>
<keyword evidence="6 11" id="KW-0472">Membrane</keyword>
<feature type="transmembrane region" description="Helical" evidence="11">
    <location>
        <begin position="118"/>
        <end position="143"/>
    </location>
</feature>
<feature type="domain" description="G-protein coupled receptors family 1 profile" evidence="12">
    <location>
        <begin position="134"/>
        <end position="359"/>
    </location>
</feature>
<evidence type="ECO:0000256" key="10">
    <source>
        <dbReference type="SAM" id="MobiDB-lite"/>
    </source>
</evidence>
<dbReference type="GO" id="GO:0004930">
    <property type="term" value="F:G protein-coupled receptor activity"/>
    <property type="evidence" value="ECO:0007669"/>
    <property type="project" value="UniProtKB-KW"/>
</dbReference>
<gene>
    <name evidence="13" type="ORF">LARSCL_LOCUS9287</name>
</gene>
<dbReference type="Gene3D" id="1.20.1070.10">
    <property type="entry name" value="Rhodopsin 7-helix transmembrane proteins"/>
    <property type="match status" value="1"/>
</dbReference>
<name>A0AAV2A0T7_9ARAC</name>
<dbReference type="PANTHER" id="PTHR45695">
    <property type="entry name" value="LEUCOKININ RECEPTOR-RELATED"/>
    <property type="match status" value="1"/>
</dbReference>
<keyword evidence="3 9" id="KW-0812">Transmembrane</keyword>
<feature type="transmembrane region" description="Helical" evidence="11">
    <location>
        <begin position="192"/>
        <end position="213"/>
    </location>
</feature>
<dbReference type="EMBL" id="CAXIEN010000103">
    <property type="protein sequence ID" value="CAL1277567.1"/>
    <property type="molecule type" value="Genomic_DNA"/>
</dbReference>
<comment type="similarity">
    <text evidence="2 9">Belongs to the G-protein coupled receptor 1 family.</text>
</comment>
<feature type="transmembrane region" description="Helical" evidence="11">
    <location>
        <begin position="234"/>
        <end position="254"/>
    </location>
</feature>
<dbReference type="GO" id="GO:0005886">
    <property type="term" value="C:plasma membrane"/>
    <property type="evidence" value="ECO:0007669"/>
    <property type="project" value="TreeGrafter"/>
</dbReference>
<evidence type="ECO:0000256" key="2">
    <source>
        <dbReference type="ARBA" id="ARBA00010663"/>
    </source>
</evidence>
<feature type="compositionally biased region" description="Basic and acidic residues" evidence="10">
    <location>
        <begin position="387"/>
        <end position="400"/>
    </location>
</feature>
<feature type="compositionally biased region" description="Polar residues" evidence="10">
    <location>
        <begin position="404"/>
        <end position="416"/>
    </location>
</feature>
<proteinExistence type="inferred from homology"/>
<dbReference type="PROSITE" id="PS50262">
    <property type="entry name" value="G_PROTEIN_RECEP_F1_2"/>
    <property type="match status" value="1"/>
</dbReference>
<feature type="transmembrane region" description="Helical" evidence="11">
    <location>
        <begin position="335"/>
        <end position="353"/>
    </location>
</feature>
<dbReference type="AlphaFoldDB" id="A0AAV2A0T7"/>
<sequence length="416" mass="46673">MPVKALCYEMYRRLLRYELYHKLGLGELLIVALSFVIEDEINVSSSALIYLVGQMEMQRACGPVVTSLADGAMEWVRVTLNMSNSSNPYSAANGSVWEGVDLHDFYRERLTVTHLQNLVLVTLYVATFLLATSANSMALLVFWRFQHMRCLSNSLLITLAVSDLLVSIVCMPMAIGFYTYKLWIFGEVMCKLANYLQGVAVAASVFTMTVMSLDRYMVICHPIAFRKHLYRRHVGWSILLVWVLALLLFVPVLIVRKAHGVILHAGTSRELSFVYCVEDWSSDRTREGFAFATFTLVFVLPGATMAAAYCRIGVRLCGGNTGLNRSEGHAGKQLVAKRFLILTTVFAICWVPYNIATLLLDFQEYPMTVAASLRSSSLVWKKSLRKKDSQTPRERSRSIKEGATSATLNSGVSYKD</sequence>
<dbReference type="InterPro" id="IPR017452">
    <property type="entry name" value="GPCR_Rhodpsn_7TM"/>
</dbReference>
<protein>
    <recommendedName>
        <fullName evidence="12">G-protein coupled receptors family 1 profile domain-containing protein</fullName>
    </recommendedName>
</protein>
<feature type="transmembrane region" description="Helical" evidence="11">
    <location>
        <begin position="155"/>
        <end position="180"/>
    </location>
</feature>
<keyword evidence="14" id="KW-1185">Reference proteome</keyword>
<dbReference type="Pfam" id="PF00001">
    <property type="entry name" value="7tm_1"/>
    <property type="match status" value="1"/>
</dbReference>